<organism evidence="2 3">
    <name type="scientific">Symbiodinium necroappetens</name>
    <dbReference type="NCBI Taxonomy" id="1628268"/>
    <lineage>
        <taxon>Eukaryota</taxon>
        <taxon>Sar</taxon>
        <taxon>Alveolata</taxon>
        <taxon>Dinophyceae</taxon>
        <taxon>Suessiales</taxon>
        <taxon>Symbiodiniaceae</taxon>
        <taxon>Symbiodinium</taxon>
    </lineage>
</organism>
<dbReference type="AlphaFoldDB" id="A0A812T3Z1"/>
<dbReference type="Proteomes" id="UP000601435">
    <property type="component" value="Unassembled WGS sequence"/>
</dbReference>
<gene>
    <name evidence="2" type="ORF">SNEC2469_LOCUS14493</name>
</gene>
<keyword evidence="1" id="KW-1133">Transmembrane helix</keyword>
<evidence type="ECO:0000256" key="1">
    <source>
        <dbReference type="SAM" id="Phobius"/>
    </source>
</evidence>
<keyword evidence="3" id="KW-1185">Reference proteome</keyword>
<dbReference type="OrthoDB" id="406433at2759"/>
<evidence type="ECO:0000313" key="2">
    <source>
        <dbReference type="EMBL" id="CAE7507910.1"/>
    </source>
</evidence>
<accession>A0A812T3Z1</accession>
<keyword evidence="1" id="KW-0812">Transmembrane</keyword>
<dbReference type="EMBL" id="CAJNJA010023230">
    <property type="protein sequence ID" value="CAE7507910.1"/>
    <property type="molecule type" value="Genomic_DNA"/>
</dbReference>
<feature type="transmembrane region" description="Helical" evidence="1">
    <location>
        <begin position="168"/>
        <end position="188"/>
    </location>
</feature>
<comment type="caution">
    <text evidence="2">The sequence shown here is derived from an EMBL/GenBank/DDBJ whole genome shotgun (WGS) entry which is preliminary data.</text>
</comment>
<proteinExistence type="predicted"/>
<protein>
    <submittedName>
        <fullName evidence="2">Uncharacterized protein</fullName>
    </submittedName>
</protein>
<sequence>MPPADKEAAIELLSECGGRWAYVQLLLDISSSLIVPCTAWSTTPWIFGAFGPMVIVSLAQQEQGGPWQTLLGSVLPVLMFLPSGRFPQLSRYRMRLGACALLAAAIAQQINLTTYWQMSRRPALVSTDKLSHTGSRTRNLWHLTDMHACRDMNAADSSKATRLRQIKLHLFILGAVEAPVLLLLQYYASYYLCASGIYAMASVTLSSLLSLCTTADAAYGLLFVDPTARHIRERVHQLQALTEAGVDMNEHETTTILEI</sequence>
<evidence type="ECO:0000313" key="3">
    <source>
        <dbReference type="Proteomes" id="UP000601435"/>
    </source>
</evidence>
<reference evidence="2" key="1">
    <citation type="submission" date="2021-02" db="EMBL/GenBank/DDBJ databases">
        <authorList>
            <person name="Dougan E. K."/>
            <person name="Rhodes N."/>
            <person name="Thang M."/>
            <person name="Chan C."/>
        </authorList>
    </citation>
    <scope>NUCLEOTIDE SEQUENCE</scope>
</reference>
<keyword evidence="1" id="KW-0472">Membrane</keyword>
<feature type="transmembrane region" description="Helical" evidence="1">
    <location>
        <begin position="200"/>
        <end position="224"/>
    </location>
</feature>
<name>A0A812T3Z1_9DINO</name>